<sequence length="158" mass="17953">MKYVSLGIMPFVLISNAGDEIDYGFTEVINHDLIPNQLDFGFQSEKSEAGTVINSLNLVFTDTRDNGRMELVMRIPNSDTKLYNGEYQVGKVDGFLNGFEGIFGFFTHNDYGEKPFFANSGIVRILSLEDNRIQGYMDVTLVNDYGKEIRISDTFRNY</sequence>
<dbReference type="EMBL" id="VUOE01000001">
    <property type="protein sequence ID" value="KAA2219092.1"/>
    <property type="molecule type" value="Genomic_DNA"/>
</dbReference>
<name>A0A5B2TXM2_9FLAO</name>
<protein>
    <submittedName>
        <fullName evidence="1">Uncharacterized protein</fullName>
    </submittedName>
</protein>
<gene>
    <name evidence="1" type="ORF">F0361_05640</name>
</gene>
<comment type="caution">
    <text evidence="1">The sequence shown here is derived from an EMBL/GenBank/DDBJ whole genome shotgun (WGS) entry which is preliminary data.</text>
</comment>
<evidence type="ECO:0000313" key="2">
    <source>
        <dbReference type="Proteomes" id="UP000323188"/>
    </source>
</evidence>
<evidence type="ECO:0000313" key="1">
    <source>
        <dbReference type="EMBL" id="KAA2219092.1"/>
    </source>
</evidence>
<dbReference type="Proteomes" id="UP000323188">
    <property type="component" value="Unassembled WGS sequence"/>
</dbReference>
<organism evidence="1 2">
    <name type="scientific">Maribacter flavus</name>
    <dbReference type="NCBI Taxonomy" id="1658664"/>
    <lineage>
        <taxon>Bacteria</taxon>
        <taxon>Pseudomonadati</taxon>
        <taxon>Bacteroidota</taxon>
        <taxon>Flavobacteriia</taxon>
        <taxon>Flavobacteriales</taxon>
        <taxon>Flavobacteriaceae</taxon>
        <taxon>Maribacter</taxon>
    </lineage>
</organism>
<proteinExistence type="predicted"/>
<dbReference type="RefSeq" id="WP_154917571.1">
    <property type="nucleotide sequence ID" value="NZ_VUOE01000001.1"/>
</dbReference>
<dbReference type="AlphaFoldDB" id="A0A5B2TXM2"/>
<accession>A0A5B2TXM2</accession>
<reference evidence="1 2" key="1">
    <citation type="submission" date="2019-09" db="EMBL/GenBank/DDBJ databases">
        <authorList>
            <person name="Khan S.A."/>
            <person name="Jeon C.O."/>
            <person name="Chun B.H."/>
            <person name="Jeong S.E."/>
        </authorList>
    </citation>
    <scope>NUCLEOTIDE SEQUENCE [LARGE SCALE GENOMIC DNA]</scope>
    <source>
        <strain evidence="1 2">KCTC 42508</strain>
    </source>
</reference>